<protein>
    <submittedName>
        <fullName evidence="1">Uncharacterized protein</fullName>
    </submittedName>
</protein>
<feature type="non-terminal residue" evidence="1">
    <location>
        <position position="1"/>
    </location>
</feature>
<name>A0ACD3QE41_LARCR</name>
<feature type="non-terminal residue" evidence="1">
    <location>
        <position position="78"/>
    </location>
</feature>
<accession>A0ACD3QE41</accession>
<proteinExistence type="predicted"/>
<comment type="caution">
    <text evidence="1">The sequence shown here is derived from an EMBL/GenBank/DDBJ whole genome shotgun (WGS) entry which is preliminary data.</text>
</comment>
<reference evidence="1" key="1">
    <citation type="submission" date="2018-11" db="EMBL/GenBank/DDBJ databases">
        <title>The sequence and de novo assembly of Larimichthys crocea genome using PacBio and Hi-C technologies.</title>
        <authorList>
            <person name="Xu P."/>
            <person name="Chen B."/>
            <person name="Zhou Z."/>
            <person name="Ke Q."/>
            <person name="Wu Y."/>
            <person name="Bai H."/>
            <person name="Pu F."/>
        </authorList>
    </citation>
    <scope>NUCLEOTIDE SEQUENCE</scope>
    <source>
        <tissue evidence="1">Muscle</tissue>
    </source>
</reference>
<keyword evidence="2" id="KW-1185">Reference proteome</keyword>
<sequence length="78" mass="8460">VRAGQQAPAAHFRRPRPGRQDLRLFPVSAEVLLSDRTTEPHTESARAVRPRPGRISRLSRGPRPGAGGGLPSPHHSQS</sequence>
<dbReference type="EMBL" id="CM011693">
    <property type="protein sequence ID" value="TMS05490.1"/>
    <property type="molecule type" value="Genomic_DNA"/>
</dbReference>
<gene>
    <name evidence="1" type="ORF">E3U43_004740</name>
</gene>
<evidence type="ECO:0000313" key="1">
    <source>
        <dbReference type="EMBL" id="TMS05490.1"/>
    </source>
</evidence>
<organism evidence="1 2">
    <name type="scientific">Larimichthys crocea</name>
    <name type="common">Large yellow croaker</name>
    <name type="synonym">Pseudosciaena crocea</name>
    <dbReference type="NCBI Taxonomy" id="215358"/>
    <lineage>
        <taxon>Eukaryota</taxon>
        <taxon>Metazoa</taxon>
        <taxon>Chordata</taxon>
        <taxon>Craniata</taxon>
        <taxon>Vertebrata</taxon>
        <taxon>Euteleostomi</taxon>
        <taxon>Actinopterygii</taxon>
        <taxon>Neopterygii</taxon>
        <taxon>Teleostei</taxon>
        <taxon>Neoteleostei</taxon>
        <taxon>Acanthomorphata</taxon>
        <taxon>Eupercaria</taxon>
        <taxon>Sciaenidae</taxon>
        <taxon>Larimichthys</taxon>
    </lineage>
</organism>
<evidence type="ECO:0000313" key="2">
    <source>
        <dbReference type="Proteomes" id="UP000793456"/>
    </source>
</evidence>
<dbReference type="Proteomes" id="UP000793456">
    <property type="component" value="Chromosome XX"/>
</dbReference>